<dbReference type="KEGG" id="psn:Pedsa_0118"/>
<organism evidence="2 3">
    <name type="scientific">Pseudopedobacter saltans (strain ATCC 51119 / DSM 12145 / JCM 21818 / CCUG 39354 / LMG 10337 / NBRC 100064 / NCIMB 13643)</name>
    <name type="common">Pedobacter saltans</name>
    <dbReference type="NCBI Taxonomy" id="762903"/>
    <lineage>
        <taxon>Bacteria</taxon>
        <taxon>Pseudomonadati</taxon>
        <taxon>Bacteroidota</taxon>
        <taxon>Sphingobacteriia</taxon>
        <taxon>Sphingobacteriales</taxon>
        <taxon>Sphingobacteriaceae</taxon>
        <taxon>Pseudopedobacter</taxon>
    </lineage>
</organism>
<dbReference type="STRING" id="762903.Pedsa_0118"/>
<dbReference type="HOGENOM" id="CLU_129685_2_0_10"/>
<evidence type="ECO:0000259" key="1">
    <source>
        <dbReference type="Pfam" id="PF01814"/>
    </source>
</evidence>
<dbReference type="InterPro" id="IPR012312">
    <property type="entry name" value="Hemerythrin-like"/>
</dbReference>
<dbReference type="Proteomes" id="UP000000310">
    <property type="component" value="Chromosome"/>
</dbReference>
<sequence length="157" mass="18895">MKKAPIKRSEFLVQLSRDHHLTLLFCWKIKEGLKKDIPLILKDYVLFFWNEHMQKHFNQEEELLFARSSSSLCELVTQQHLQINGIISQIKDSDNPQKTIFQTLIDRVNQHIRLEEREVFPFLEKTLSKEELEKIGETLKNEKDDFADDYHVEFWKH</sequence>
<reference evidence="2 3" key="1">
    <citation type="journal article" date="2011" name="Stand. Genomic Sci.">
        <title>Complete genome sequence of the gliding, heparinolytic Pedobacter saltans type strain (113).</title>
        <authorList>
            <person name="Liolios K."/>
            <person name="Sikorski J."/>
            <person name="Lu M."/>
            <person name="Nolan M."/>
            <person name="Lapidus A."/>
            <person name="Lucas S."/>
            <person name="Hammon N."/>
            <person name="Deshpande S."/>
            <person name="Cheng J.F."/>
            <person name="Tapia R."/>
            <person name="Han C."/>
            <person name="Goodwin L."/>
            <person name="Pitluck S."/>
            <person name="Huntemann M."/>
            <person name="Ivanova N."/>
            <person name="Pagani I."/>
            <person name="Mavromatis K."/>
            <person name="Ovchinikova G."/>
            <person name="Pati A."/>
            <person name="Chen A."/>
            <person name="Palaniappan K."/>
            <person name="Land M."/>
            <person name="Hauser L."/>
            <person name="Brambilla E.M."/>
            <person name="Kotsyurbenko O."/>
            <person name="Rohde M."/>
            <person name="Tindall B.J."/>
            <person name="Abt B."/>
            <person name="Goker M."/>
            <person name="Detter J.C."/>
            <person name="Woyke T."/>
            <person name="Bristow J."/>
            <person name="Eisen J.A."/>
            <person name="Markowitz V."/>
            <person name="Hugenholtz P."/>
            <person name="Klenk H.P."/>
            <person name="Kyrpides N.C."/>
        </authorList>
    </citation>
    <scope>NUCLEOTIDE SEQUENCE [LARGE SCALE GENOMIC DNA]</scope>
    <source>
        <strain evidence="3">ATCC 51119 / DSM 12145 / JCM 21818 / LMG 10337 / NBRC 100064 / NCIMB 13643</strain>
    </source>
</reference>
<evidence type="ECO:0000313" key="3">
    <source>
        <dbReference type="Proteomes" id="UP000000310"/>
    </source>
</evidence>
<dbReference type="Pfam" id="PF01814">
    <property type="entry name" value="Hemerythrin"/>
    <property type="match status" value="1"/>
</dbReference>
<proteinExistence type="predicted"/>
<dbReference type="AlphaFoldDB" id="F0SCW5"/>
<reference evidence="3" key="2">
    <citation type="submission" date="2011-02" db="EMBL/GenBank/DDBJ databases">
        <title>The complete genome of Pedobacter saltans DSM 12145.</title>
        <authorList>
            <consortium name="US DOE Joint Genome Institute (JGI-PGF)"/>
            <person name="Lucas S."/>
            <person name="Copeland A."/>
            <person name="Lapidus A."/>
            <person name="Bruce D."/>
            <person name="Goodwin L."/>
            <person name="Pitluck S."/>
            <person name="Kyrpides N."/>
            <person name="Mavromatis K."/>
            <person name="Pagani I."/>
            <person name="Ivanova N."/>
            <person name="Ovchinnikova G."/>
            <person name="Lu M."/>
            <person name="Detter J.C."/>
            <person name="Han C."/>
            <person name="Land M."/>
            <person name="Hauser L."/>
            <person name="Markowitz V."/>
            <person name="Cheng J.-F."/>
            <person name="Hugenholtz P."/>
            <person name="Woyke T."/>
            <person name="Wu D."/>
            <person name="Tindall B."/>
            <person name="Pomrenke H.G."/>
            <person name="Brambilla E."/>
            <person name="Klenk H.-P."/>
            <person name="Eisen J.A."/>
        </authorList>
    </citation>
    <scope>NUCLEOTIDE SEQUENCE [LARGE SCALE GENOMIC DNA]</scope>
    <source>
        <strain evidence="3">ATCC 51119 / DSM 12145 / JCM 21818 / LMG 10337 / NBRC 100064 / NCIMB 13643</strain>
    </source>
</reference>
<dbReference type="RefSeq" id="WP_013631207.1">
    <property type="nucleotide sequence ID" value="NC_015177.1"/>
</dbReference>
<dbReference type="EMBL" id="CP002545">
    <property type="protein sequence ID" value="ADY50704.1"/>
    <property type="molecule type" value="Genomic_DNA"/>
</dbReference>
<feature type="domain" description="Hemerythrin-like" evidence="1">
    <location>
        <begin position="38"/>
        <end position="123"/>
    </location>
</feature>
<protein>
    <recommendedName>
        <fullName evidence="1">Hemerythrin-like domain-containing protein</fullName>
    </recommendedName>
</protein>
<keyword evidence="3" id="KW-1185">Reference proteome</keyword>
<name>F0SCW5_PSESL</name>
<accession>F0SCW5</accession>
<dbReference type="Gene3D" id="1.20.120.520">
    <property type="entry name" value="nmb1532 protein domain like"/>
    <property type="match status" value="1"/>
</dbReference>
<gene>
    <name evidence="2" type="ordered locus">Pedsa_0118</name>
</gene>
<dbReference type="OrthoDB" id="9793254at2"/>
<dbReference type="eggNOG" id="COG5592">
    <property type="taxonomic scope" value="Bacteria"/>
</dbReference>
<evidence type="ECO:0000313" key="2">
    <source>
        <dbReference type="EMBL" id="ADY50704.1"/>
    </source>
</evidence>